<evidence type="ECO:0000313" key="3">
    <source>
        <dbReference type="EMBL" id="ABF40436.1"/>
    </source>
</evidence>
<dbReference type="Proteomes" id="UP000002432">
    <property type="component" value="Chromosome"/>
</dbReference>
<organism evidence="3 4">
    <name type="scientific">Koribacter versatilis (strain Ellin345)</name>
    <dbReference type="NCBI Taxonomy" id="204669"/>
    <lineage>
        <taxon>Bacteria</taxon>
        <taxon>Pseudomonadati</taxon>
        <taxon>Acidobacteriota</taxon>
        <taxon>Terriglobia</taxon>
        <taxon>Terriglobales</taxon>
        <taxon>Candidatus Korobacteraceae</taxon>
        <taxon>Candidatus Korobacter</taxon>
    </lineage>
</organism>
<dbReference type="AlphaFoldDB" id="Q1IRR4"/>
<dbReference type="InterPro" id="IPR002477">
    <property type="entry name" value="Peptidoglycan-bd-like"/>
</dbReference>
<gene>
    <name evidence="3" type="ordered locus">Acid345_1434</name>
</gene>
<dbReference type="SUPFAM" id="SSF47090">
    <property type="entry name" value="PGBD-like"/>
    <property type="match status" value="1"/>
</dbReference>
<feature type="compositionally biased region" description="Basic residues" evidence="1">
    <location>
        <begin position="24"/>
        <end position="39"/>
    </location>
</feature>
<dbReference type="KEGG" id="aba:Acid345_1434"/>
<dbReference type="HOGENOM" id="CLU_1842503_0_0_0"/>
<dbReference type="RefSeq" id="WP_011522238.1">
    <property type="nucleotide sequence ID" value="NC_008009.1"/>
</dbReference>
<feature type="compositionally biased region" description="Low complexity" evidence="1">
    <location>
        <begin position="1"/>
        <end position="23"/>
    </location>
</feature>
<protein>
    <submittedName>
        <fullName evidence="3">Peptidoglycan-binding domain 1</fullName>
    </submittedName>
</protein>
<dbReference type="OrthoDB" id="122434at2"/>
<evidence type="ECO:0000313" key="4">
    <source>
        <dbReference type="Proteomes" id="UP000002432"/>
    </source>
</evidence>
<evidence type="ECO:0000256" key="1">
    <source>
        <dbReference type="SAM" id="MobiDB-lite"/>
    </source>
</evidence>
<dbReference type="EMBL" id="CP000360">
    <property type="protein sequence ID" value="ABF40436.1"/>
    <property type="molecule type" value="Genomic_DNA"/>
</dbReference>
<name>Q1IRR4_KORVE</name>
<dbReference type="EnsemblBacteria" id="ABF40436">
    <property type="protein sequence ID" value="ABF40436"/>
    <property type="gene ID" value="Acid345_1434"/>
</dbReference>
<feature type="region of interest" description="Disordered" evidence="1">
    <location>
        <begin position="107"/>
        <end position="139"/>
    </location>
</feature>
<keyword evidence="4" id="KW-1185">Reference proteome</keyword>
<dbReference type="InterPro" id="IPR036366">
    <property type="entry name" value="PGBDSf"/>
</dbReference>
<dbReference type="Pfam" id="PF01471">
    <property type="entry name" value="PG_binding_1"/>
    <property type="match status" value="1"/>
</dbReference>
<accession>Q1IRR4</accession>
<evidence type="ECO:0000259" key="2">
    <source>
        <dbReference type="Pfam" id="PF01471"/>
    </source>
</evidence>
<dbReference type="Gene3D" id="1.10.101.10">
    <property type="entry name" value="PGBD-like superfamily/PGBD"/>
    <property type="match status" value="1"/>
</dbReference>
<sequence length="139" mass="14593">MFGCLSAAEAKTTKNTASSSGGSSHHKTSGKASSKKTSSKSRGQAAPNSDRTREIQTALIREHYMSGEPTGSWDNQTRDALTKFQADNGWQTKLVPDSRALIKLGLGPSREGLLNPDTAAISPHELGAEKPQPGGSASN</sequence>
<dbReference type="InterPro" id="IPR036365">
    <property type="entry name" value="PGBD-like_sf"/>
</dbReference>
<dbReference type="STRING" id="204669.Acid345_1434"/>
<feature type="domain" description="Peptidoglycan binding-like" evidence="2">
    <location>
        <begin position="49"/>
        <end position="91"/>
    </location>
</feature>
<proteinExistence type="predicted"/>
<dbReference type="eggNOG" id="COG3409">
    <property type="taxonomic scope" value="Bacteria"/>
</dbReference>
<reference evidence="3 4" key="1">
    <citation type="journal article" date="2009" name="Appl. Environ. Microbiol.">
        <title>Three genomes from the phylum Acidobacteria provide insight into the lifestyles of these microorganisms in soils.</title>
        <authorList>
            <person name="Ward N.L."/>
            <person name="Challacombe J.F."/>
            <person name="Janssen P.H."/>
            <person name="Henrissat B."/>
            <person name="Coutinho P.M."/>
            <person name="Wu M."/>
            <person name="Xie G."/>
            <person name="Haft D.H."/>
            <person name="Sait M."/>
            <person name="Badger J."/>
            <person name="Barabote R.D."/>
            <person name="Bradley B."/>
            <person name="Brettin T.S."/>
            <person name="Brinkac L.M."/>
            <person name="Bruce D."/>
            <person name="Creasy T."/>
            <person name="Daugherty S.C."/>
            <person name="Davidsen T.M."/>
            <person name="DeBoy R.T."/>
            <person name="Detter J.C."/>
            <person name="Dodson R.J."/>
            <person name="Durkin A.S."/>
            <person name="Ganapathy A."/>
            <person name="Gwinn-Giglio M."/>
            <person name="Han C.S."/>
            <person name="Khouri H."/>
            <person name="Kiss H."/>
            <person name="Kothari S.P."/>
            <person name="Madupu R."/>
            <person name="Nelson K.E."/>
            <person name="Nelson W.C."/>
            <person name="Paulsen I."/>
            <person name="Penn K."/>
            <person name="Ren Q."/>
            <person name="Rosovitz M.J."/>
            <person name="Selengut J.D."/>
            <person name="Shrivastava S."/>
            <person name="Sullivan S.A."/>
            <person name="Tapia R."/>
            <person name="Thompson L.S."/>
            <person name="Watkins K.L."/>
            <person name="Yang Q."/>
            <person name="Yu C."/>
            <person name="Zafar N."/>
            <person name="Zhou L."/>
            <person name="Kuske C.R."/>
        </authorList>
    </citation>
    <scope>NUCLEOTIDE SEQUENCE [LARGE SCALE GENOMIC DNA]</scope>
    <source>
        <strain evidence="3 4">Ellin345</strain>
    </source>
</reference>
<feature type="region of interest" description="Disordered" evidence="1">
    <location>
        <begin position="1"/>
        <end position="57"/>
    </location>
</feature>